<accession>A0ACC0G5J8</accession>
<proteinExistence type="predicted"/>
<evidence type="ECO:0000313" key="1">
    <source>
        <dbReference type="EMBL" id="KAI7996320.1"/>
    </source>
</evidence>
<keyword evidence="2" id="KW-1185">Reference proteome</keyword>
<name>A0ACC0G5J8_9ERIC</name>
<keyword evidence="1" id="KW-0489">Methyltransferase</keyword>
<gene>
    <name evidence="1" type="ORF">LOK49_LG10G01118</name>
</gene>
<dbReference type="Proteomes" id="UP001060215">
    <property type="component" value="Chromosome 10"/>
</dbReference>
<comment type="caution">
    <text evidence="1">The sequence shown here is derived from an EMBL/GenBank/DDBJ whole genome shotgun (WGS) entry which is preliminary data.</text>
</comment>
<keyword evidence="1" id="KW-0808">Transferase</keyword>
<sequence>MEISSTFLQISGLILISLAFFYLGKHWSNVSHQLIFFNSRQTPLLFQNPFPYLSLSSNLNKTFDLNPLINNTNQTSPSPIQPYLQFHLHPIQNHFLRCRKRGSGLWTRTERCRVILRSETSIRLLWIIGAVIFFFPLLL</sequence>
<organism evidence="1 2">
    <name type="scientific">Camellia lanceoleosa</name>
    <dbReference type="NCBI Taxonomy" id="1840588"/>
    <lineage>
        <taxon>Eukaryota</taxon>
        <taxon>Viridiplantae</taxon>
        <taxon>Streptophyta</taxon>
        <taxon>Embryophyta</taxon>
        <taxon>Tracheophyta</taxon>
        <taxon>Spermatophyta</taxon>
        <taxon>Magnoliopsida</taxon>
        <taxon>eudicotyledons</taxon>
        <taxon>Gunneridae</taxon>
        <taxon>Pentapetalae</taxon>
        <taxon>asterids</taxon>
        <taxon>Ericales</taxon>
        <taxon>Theaceae</taxon>
        <taxon>Camellia</taxon>
    </lineage>
</organism>
<evidence type="ECO:0000313" key="2">
    <source>
        <dbReference type="Proteomes" id="UP001060215"/>
    </source>
</evidence>
<dbReference type="EMBL" id="CM045767">
    <property type="protein sequence ID" value="KAI7996320.1"/>
    <property type="molecule type" value="Genomic_DNA"/>
</dbReference>
<reference evidence="1 2" key="1">
    <citation type="journal article" date="2022" name="Plant J.">
        <title>Chromosome-level genome of Camellia lanceoleosa provides a valuable resource for understanding genome evolution and self-incompatibility.</title>
        <authorList>
            <person name="Gong W."/>
            <person name="Xiao S."/>
            <person name="Wang L."/>
            <person name="Liao Z."/>
            <person name="Chang Y."/>
            <person name="Mo W."/>
            <person name="Hu G."/>
            <person name="Li W."/>
            <person name="Zhao G."/>
            <person name="Zhu H."/>
            <person name="Hu X."/>
            <person name="Ji K."/>
            <person name="Xiang X."/>
            <person name="Song Q."/>
            <person name="Yuan D."/>
            <person name="Jin S."/>
            <person name="Zhang L."/>
        </authorList>
    </citation>
    <scope>NUCLEOTIDE SEQUENCE [LARGE SCALE GENOMIC DNA]</scope>
    <source>
        <strain evidence="1">SQ_2022a</strain>
    </source>
</reference>
<protein>
    <submittedName>
        <fullName evidence="1">Methyltransferase PMT11</fullName>
    </submittedName>
</protein>